<dbReference type="EMBL" id="KB020516">
    <property type="protein sequence ID" value="ELA36374.1"/>
    <property type="molecule type" value="Genomic_DNA"/>
</dbReference>
<dbReference type="AlphaFoldDB" id="L2GCL2"/>
<feature type="region of interest" description="Disordered" evidence="1">
    <location>
        <begin position="223"/>
        <end position="285"/>
    </location>
</feature>
<gene>
    <name evidence="2" type="ORF">CGGC5_4037</name>
</gene>
<feature type="compositionally biased region" description="Polar residues" evidence="1">
    <location>
        <begin position="274"/>
        <end position="285"/>
    </location>
</feature>
<reference evidence="2" key="1">
    <citation type="submission" date="2012-08" db="EMBL/GenBank/DDBJ databases">
        <title>Genome analysis of Colletotrichum orbiculare and Colletotrichum fructicola.</title>
        <authorList>
            <person name="Gan P.H.P."/>
            <person name="Ikeda K."/>
            <person name="Irieda H."/>
            <person name="Narusaka M."/>
            <person name="O'Connell R.J."/>
            <person name="Narusaka Y."/>
            <person name="Takano Y."/>
            <person name="Kubo Y."/>
            <person name="Shirasu K."/>
        </authorList>
    </citation>
    <scope>NUCLEOTIDE SEQUENCE</scope>
    <source>
        <strain evidence="2">Nara gc5</strain>
    </source>
</reference>
<dbReference type="InterPro" id="IPR028994">
    <property type="entry name" value="Integrin_alpha_N"/>
</dbReference>
<dbReference type="STRING" id="1213859.L2GCL2"/>
<organism evidence="2">
    <name type="scientific">Colletotrichum fructicola (strain Nara gc5)</name>
    <name type="common">Anthracnose fungus</name>
    <name type="synonym">Colletotrichum gloeosporioides (strain Nara gc5)</name>
    <dbReference type="NCBI Taxonomy" id="1213859"/>
    <lineage>
        <taxon>Eukaryota</taxon>
        <taxon>Fungi</taxon>
        <taxon>Dikarya</taxon>
        <taxon>Ascomycota</taxon>
        <taxon>Pezizomycotina</taxon>
        <taxon>Sordariomycetes</taxon>
        <taxon>Hypocreomycetidae</taxon>
        <taxon>Glomerellales</taxon>
        <taxon>Glomerellaceae</taxon>
        <taxon>Colletotrichum</taxon>
        <taxon>Colletotrichum gloeosporioides species complex</taxon>
    </lineage>
</organism>
<name>L2GCL2_COLFN</name>
<accession>L2GCL2</accession>
<dbReference type="SUPFAM" id="SSF69318">
    <property type="entry name" value="Integrin alpha N-terminal domain"/>
    <property type="match status" value="1"/>
</dbReference>
<evidence type="ECO:0000256" key="1">
    <source>
        <dbReference type="SAM" id="MobiDB-lite"/>
    </source>
</evidence>
<proteinExistence type="predicted"/>
<evidence type="ECO:0000313" key="2">
    <source>
        <dbReference type="EMBL" id="ELA36374.1"/>
    </source>
</evidence>
<sequence length="539" mass="59385">MTLFINRSKDTIGDTEVKGYWDPSPGIMFRPLRSMDRRDLHLQDWDGDDDCDIIYVNPETNAVEVFPNQCPQTGGWGWTHLTNPAPGRTCGYKRGLGVFDLAVRSADLTGSNRANYLCIAPDGTVSGHLQQDSGAFVDVGQIKFAIGKDRANLRCAEVDGDRNDDMLWIEKFSGDTWVWYNGSHDSLDTGGGSSFYWKYADLDGNDHVDEHYTLESFNNKGRTSLKPSCGVADRTGDDGRVTSPNLTVQPGSDEDDDTSGGSGGDHTPYVPNPKNDNPLPTSSDASKYTTIEQLEAKAGLIDLWCGPQYTITILLQIPQDSFARYDEIMASGYYKYFKIHADYLVSNAWSALRNFMLIHSDEYFNCKITEETTCCNVCKAEGVSCHNSAIDKEGDFWDAAAAEVGAPREKMSIVKLQSVGMLDSSCSRDSVYNGIEHMTASCYYRNFWTDATQVDGFNTDDVTNPKTILNKALIPWAAQLSLLLTPSAIPLDLFGILFSVKGIRDVSNARKAALARSAMPHADIARISTKAAAELEQIS</sequence>
<protein>
    <submittedName>
        <fullName evidence="2">Killer toxin subunits alpha beta</fullName>
    </submittedName>
</protein>
<dbReference type="HOGENOM" id="CLU_505259_0_0_1"/>